<accession>A0ABR5KQA1</accession>
<proteinExistence type="predicted"/>
<organism evidence="1 3">
    <name type="scientific">Pseudomonas amygdali pv. lachrymans</name>
    <name type="common">Pseudomonas syringae pv. lachrymans</name>
    <dbReference type="NCBI Taxonomy" id="53707"/>
    <lineage>
        <taxon>Bacteria</taxon>
        <taxon>Pseudomonadati</taxon>
        <taxon>Pseudomonadota</taxon>
        <taxon>Gammaproteobacteria</taxon>
        <taxon>Pseudomonadales</taxon>
        <taxon>Pseudomonadaceae</taxon>
        <taxon>Pseudomonas</taxon>
        <taxon>Pseudomonas amygdali</taxon>
    </lineage>
</organism>
<protein>
    <submittedName>
        <fullName evidence="1">Uncharacterized protein</fullName>
    </submittedName>
</protein>
<reference evidence="1 3" key="1">
    <citation type="submission" date="2015-07" db="EMBL/GenBank/DDBJ databases">
        <authorList>
            <person name="O'Brien H.E."/>
            <person name="Thakur S."/>
            <person name="Gong Y."/>
            <person name="Wang P.W."/>
            <person name="Guttman D.S."/>
        </authorList>
    </citation>
    <scope>NUCLEOTIDE SEQUENCE [LARGE SCALE GENOMIC DNA]</scope>
    <source>
        <strain evidence="1 3">107</strain>
    </source>
</reference>
<comment type="caution">
    <text evidence="1">The sequence shown here is derived from an EMBL/GenBank/DDBJ whole genome shotgun (WGS) entry which is preliminary data.</text>
</comment>
<evidence type="ECO:0000313" key="2">
    <source>
        <dbReference type="EMBL" id="KPC17927.1"/>
    </source>
</evidence>
<evidence type="ECO:0000313" key="3">
    <source>
        <dbReference type="Proteomes" id="UP000037943"/>
    </source>
</evidence>
<evidence type="ECO:0000313" key="1">
    <source>
        <dbReference type="EMBL" id="KPC16968.1"/>
    </source>
</evidence>
<reference evidence="1 3" key="2">
    <citation type="submission" date="2015-10" db="EMBL/GenBank/DDBJ databases">
        <title>Comparative genomics and high-throughput reverse genetic screens identify a new phytobacterial MAMP and an Arabidopsis receptor required for immune elicitation.</title>
        <authorList>
            <person name="Mott G.A."/>
            <person name="Thakur S."/>
            <person name="Wang P.W."/>
            <person name="Desveaux D."/>
            <person name="Guttman D.S."/>
        </authorList>
    </citation>
    <scope>NUCLEOTIDE SEQUENCE [LARGE SCALE GENOMIC DNA]</scope>
    <source>
        <strain evidence="1 3">107</strain>
    </source>
</reference>
<sequence length="37" mass="3946">MKWEDAEAAQGEDFDLSAEAAEVPLACNLGEECTACQ</sequence>
<dbReference type="Proteomes" id="UP000037943">
    <property type="component" value="Unassembled WGS sequence"/>
</dbReference>
<name>A0ABR5KQA1_PSEAV</name>
<dbReference type="EMBL" id="LGLK01000057">
    <property type="protein sequence ID" value="KPC16968.1"/>
    <property type="molecule type" value="Genomic_DNA"/>
</dbReference>
<dbReference type="EMBL" id="LGLK01000057">
    <property type="protein sequence ID" value="KPC17927.1"/>
    <property type="molecule type" value="Genomic_DNA"/>
</dbReference>
<gene>
    <name evidence="1" type="ORF">AC499_0170</name>
    <name evidence="2" type="ORF">AC499_1129</name>
</gene>
<keyword evidence="3" id="KW-1185">Reference proteome</keyword>